<dbReference type="EMBL" id="FJUW01000023">
    <property type="protein sequence ID" value="CZT01967.1"/>
    <property type="molecule type" value="Genomic_DNA"/>
</dbReference>
<feature type="compositionally biased region" description="Polar residues" evidence="1">
    <location>
        <begin position="529"/>
        <end position="542"/>
    </location>
</feature>
<feature type="compositionally biased region" description="Low complexity" evidence="1">
    <location>
        <begin position="516"/>
        <end position="528"/>
    </location>
</feature>
<feature type="compositionally biased region" description="Gly residues" evidence="1">
    <location>
        <begin position="36"/>
        <end position="73"/>
    </location>
</feature>
<keyword evidence="4" id="KW-1185">Reference proteome</keyword>
<feature type="region of interest" description="Disordered" evidence="1">
    <location>
        <begin position="597"/>
        <end position="617"/>
    </location>
</feature>
<dbReference type="STRING" id="914237.A0A1E1KV08"/>
<feature type="region of interest" description="Disordered" evidence="1">
    <location>
        <begin position="237"/>
        <end position="292"/>
    </location>
</feature>
<feature type="region of interest" description="Disordered" evidence="1">
    <location>
        <begin position="1"/>
        <end position="174"/>
    </location>
</feature>
<evidence type="ECO:0000313" key="3">
    <source>
        <dbReference type="EMBL" id="CZT01967.1"/>
    </source>
</evidence>
<dbReference type="Proteomes" id="UP000178129">
    <property type="component" value="Unassembled WGS sequence"/>
</dbReference>
<evidence type="ECO:0000256" key="1">
    <source>
        <dbReference type="SAM" id="MobiDB-lite"/>
    </source>
</evidence>
<dbReference type="AlphaFoldDB" id="A0A1E1KV08"/>
<dbReference type="CDD" id="cd12087">
    <property type="entry name" value="TM_EGFR-like"/>
    <property type="match status" value="1"/>
</dbReference>
<name>A0A1E1KV08_9HELO</name>
<comment type="caution">
    <text evidence="3">The sequence shown here is derived from an EMBL/GenBank/DDBJ whole genome shotgun (WGS) entry which is preliminary data.</text>
</comment>
<keyword evidence="2" id="KW-0472">Membrane</keyword>
<sequence length="643" mass="67130">MGVLGVFGREGRRWLWERQETDGTGGGDEDDERGGGPRSDGGGPGSGEGPGGKGPGGKGPGGKGPGGPGGGPGNPAATGTPSGPGGPGMGGGPKGPGGSPNRPGGPGPPGQRLATSTSTTSTTTQETTTSTSSTSTSTTSIEPSTTTSTTPPPPPPTTSTTSTSSSIVTSSTQLPPSFTAIPVVIAPPTAAPIISLPSPSSTTLSTISLAATIIPFPTISQPQTTESPTPAPVVFTSPPASSATQSSSKGPVQSNGNAFLPNIARTSTSRPTGVSSASSSPSAVFAGNGISSSKSTRPTVIGIGVSIGVVSLILSGLLFFVLRRRRKQKANSMMGRSAATNHSFWDRLSGPLSRAVPAQPPKIPVQDFNTYTPASVPPVQRRFDTSSGESSNVELSQSALFIPQLTRNEFTISPPIYTDQSYQQQGQQSTLRIAPELNPQSYGTTTAIRNGPLSLSWFLGKPSKIPQPVHGNTTFRQPTGYGTEKNDASRNIAHVEAEVLEQEKRWKDSRELADRTSANTNTHTSASSFPQTGNRQTAQSDGWESGIGDAMSARFLSGFGSDTTGHESIAIENARTEFVQSVTREEMRSMEQQKARIARTRREKWESSPDSLNNLPRWRDPMLSIFEEVKENSEMEQTTNVRR</sequence>
<feature type="compositionally biased region" description="Basic and acidic residues" evidence="1">
    <location>
        <begin position="502"/>
        <end position="514"/>
    </location>
</feature>
<feature type="compositionally biased region" description="Low complexity" evidence="1">
    <location>
        <begin position="267"/>
        <end position="284"/>
    </location>
</feature>
<proteinExistence type="predicted"/>
<keyword evidence="2" id="KW-0812">Transmembrane</keyword>
<dbReference type="InParanoid" id="A0A1E1KV08"/>
<feature type="compositionally biased region" description="Basic and acidic residues" evidence="1">
    <location>
        <begin position="9"/>
        <end position="21"/>
    </location>
</feature>
<feature type="transmembrane region" description="Helical" evidence="2">
    <location>
        <begin position="300"/>
        <end position="322"/>
    </location>
</feature>
<feature type="compositionally biased region" description="Low complexity" evidence="1">
    <location>
        <begin position="237"/>
        <end position="248"/>
    </location>
</feature>
<evidence type="ECO:0000313" key="4">
    <source>
        <dbReference type="Proteomes" id="UP000178129"/>
    </source>
</evidence>
<accession>A0A1E1KV08</accession>
<feature type="compositionally biased region" description="Low complexity" evidence="1">
    <location>
        <begin position="158"/>
        <end position="174"/>
    </location>
</feature>
<feature type="compositionally biased region" description="Low complexity" evidence="1">
    <location>
        <begin position="115"/>
        <end position="149"/>
    </location>
</feature>
<keyword evidence="2" id="KW-1133">Transmembrane helix</keyword>
<feature type="compositionally biased region" description="Gly residues" evidence="1">
    <location>
        <begin position="82"/>
        <end position="98"/>
    </location>
</feature>
<protein>
    <submittedName>
        <fullName evidence="3">Uncharacterized protein</fullName>
    </submittedName>
</protein>
<evidence type="ECO:0000256" key="2">
    <source>
        <dbReference type="SAM" id="Phobius"/>
    </source>
</evidence>
<gene>
    <name evidence="3" type="ORF">RCO7_05446</name>
</gene>
<reference evidence="4" key="1">
    <citation type="submission" date="2016-03" db="EMBL/GenBank/DDBJ databases">
        <authorList>
            <person name="Ploux O."/>
        </authorList>
    </citation>
    <scope>NUCLEOTIDE SEQUENCE [LARGE SCALE GENOMIC DNA]</scope>
    <source>
        <strain evidence="4">UK7</strain>
    </source>
</reference>
<feature type="region of interest" description="Disordered" evidence="1">
    <location>
        <begin position="468"/>
        <end position="490"/>
    </location>
</feature>
<organism evidence="3 4">
    <name type="scientific">Rhynchosporium graminicola</name>
    <dbReference type="NCBI Taxonomy" id="2792576"/>
    <lineage>
        <taxon>Eukaryota</taxon>
        <taxon>Fungi</taxon>
        <taxon>Dikarya</taxon>
        <taxon>Ascomycota</taxon>
        <taxon>Pezizomycotina</taxon>
        <taxon>Leotiomycetes</taxon>
        <taxon>Helotiales</taxon>
        <taxon>Ploettnerulaceae</taxon>
        <taxon>Rhynchosporium</taxon>
    </lineage>
</organism>
<feature type="region of interest" description="Disordered" evidence="1">
    <location>
        <begin position="502"/>
        <end position="546"/>
    </location>
</feature>